<name>A0A1M4YXV3_9BACT</name>
<accession>A0A1M4YXV3</accession>
<dbReference type="STRING" id="1121884.SAMN02745131_01807"/>
<gene>
    <name evidence="1" type="ORF">SAMN02745131_01807</name>
</gene>
<keyword evidence="2" id="KW-1185">Reference proteome</keyword>
<sequence>MPKKIILFLVCNFCLVILSFSQKTSRQAEIDTTFTDYDALFNDLSSFLDSLTVPRSFLLANVGLSTGYYNFSTKESYVAEPVKKVLISPSISYFSKTGLGISGSVSVVHDGQKFNPYQFSISGSYDYLKNRKFLTGISLTRFFTKSNVPFYTSPLQNGAFAYFTYRDLLIKPTISVNYGWGTRSAYTERKELINAIRLKKRGYTRVNTLESLNDLTFTASIRHDFYWLNVFSNKEYIRLTPQVSFISGTQKFGINQSSDTYGIVKGTGANVLFNSENSYLDDSQYFQPLSLAGFIKTEYSKGKFFVQPQFMVDYYFPAKDGNFGTAFLLNTGIIF</sequence>
<dbReference type="Proteomes" id="UP000184048">
    <property type="component" value="Unassembled WGS sequence"/>
</dbReference>
<proteinExistence type="predicted"/>
<reference evidence="1 2" key="1">
    <citation type="submission" date="2016-11" db="EMBL/GenBank/DDBJ databases">
        <authorList>
            <person name="Jaros S."/>
            <person name="Januszkiewicz K."/>
            <person name="Wedrychowicz H."/>
        </authorList>
    </citation>
    <scope>NUCLEOTIDE SEQUENCE [LARGE SCALE GENOMIC DNA]</scope>
    <source>
        <strain evidence="1 2">DSM 18119</strain>
    </source>
</reference>
<dbReference type="AlphaFoldDB" id="A0A1M4YXV3"/>
<organism evidence="1 2">
    <name type="scientific">Flavisolibacter ginsengisoli DSM 18119</name>
    <dbReference type="NCBI Taxonomy" id="1121884"/>
    <lineage>
        <taxon>Bacteria</taxon>
        <taxon>Pseudomonadati</taxon>
        <taxon>Bacteroidota</taxon>
        <taxon>Chitinophagia</taxon>
        <taxon>Chitinophagales</taxon>
        <taxon>Chitinophagaceae</taxon>
        <taxon>Flavisolibacter</taxon>
    </lineage>
</organism>
<evidence type="ECO:0000313" key="1">
    <source>
        <dbReference type="EMBL" id="SHF10649.1"/>
    </source>
</evidence>
<protein>
    <submittedName>
        <fullName evidence="1">Uncharacterized protein</fullName>
    </submittedName>
</protein>
<dbReference type="OrthoDB" id="871919at2"/>
<dbReference type="RefSeq" id="WP_072835012.1">
    <property type="nucleotide sequence ID" value="NZ_FQUU01000006.1"/>
</dbReference>
<evidence type="ECO:0000313" key="2">
    <source>
        <dbReference type="Proteomes" id="UP000184048"/>
    </source>
</evidence>
<dbReference type="EMBL" id="FQUU01000006">
    <property type="protein sequence ID" value="SHF10649.1"/>
    <property type="molecule type" value="Genomic_DNA"/>
</dbReference>